<dbReference type="Proteomes" id="UP000694722">
    <property type="component" value="Unplaced"/>
</dbReference>
<feature type="region of interest" description="Disordered" evidence="1">
    <location>
        <begin position="188"/>
        <end position="233"/>
    </location>
</feature>
<evidence type="ECO:0000256" key="1">
    <source>
        <dbReference type="SAM" id="MobiDB-lite"/>
    </source>
</evidence>
<dbReference type="Proteomes" id="UP000694723">
    <property type="component" value="Unplaced"/>
</dbReference>
<feature type="region of interest" description="Disordered" evidence="1">
    <location>
        <begin position="1"/>
        <end position="22"/>
    </location>
</feature>
<dbReference type="Ensembl" id="ENSSSCT00060104196.1">
    <property type="protein sequence ID" value="ENSSSCP00060045599.1"/>
    <property type="gene ID" value="ENSSSCG00060076044.1"/>
</dbReference>
<dbReference type="Ensembl" id="ENSSSCT00025078133.1">
    <property type="protein sequence ID" value="ENSSSCP00025033874.1"/>
    <property type="gene ID" value="ENSSSCG00025057135.1"/>
</dbReference>
<keyword evidence="2" id="KW-1133">Transmembrane helix</keyword>
<dbReference type="AlphaFoldDB" id="A0A4X1U0Q3"/>
<feature type="region of interest" description="Disordered" evidence="1">
    <location>
        <begin position="250"/>
        <end position="288"/>
    </location>
</feature>
<dbReference type="Pfam" id="PF15755">
    <property type="entry name" value="DUF4689"/>
    <property type="match status" value="1"/>
</dbReference>
<protein>
    <submittedName>
        <fullName evidence="3">Uncharacterized protein</fullName>
    </submittedName>
</protein>
<dbReference type="Ensembl" id="ENSSSCT00070025653.1">
    <property type="protein sequence ID" value="ENSSSCP00070021273.1"/>
    <property type="gene ID" value="ENSSSCG00070013157.1"/>
</dbReference>
<proteinExistence type="predicted"/>
<dbReference type="PANTHER" id="PTHR36134">
    <property type="entry name" value="TRANSMEMBRANE PROTEIN C16ORF54"/>
    <property type="match status" value="1"/>
</dbReference>
<keyword evidence="2" id="KW-0472">Membrane</keyword>
<dbReference type="Proteomes" id="UP000694571">
    <property type="component" value="Unplaced"/>
</dbReference>
<gene>
    <name evidence="3" type="primary">C3H16orf54</name>
</gene>
<reference evidence="3 4" key="1">
    <citation type="submission" date="2017-08" db="EMBL/GenBank/DDBJ databases">
        <title>USMARCv1.0.</title>
        <authorList>
            <person name="Hannum G.I."/>
            <person name="Koren S."/>
            <person name="Schroeder S.G."/>
            <person name="Chin S.C."/>
            <person name="Nonneman D.J."/>
            <person name="Becker S.A."/>
            <person name="Rosen B.D."/>
            <person name="Bickhart D.M."/>
            <person name="Putnam N.H."/>
            <person name="Green R.E."/>
            <person name="Tuggle C.K."/>
            <person name="Liu H."/>
            <person name="Rohrer G.A."/>
            <person name="Warr A."/>
            <person name="Hall R."/>
            <person name="Kim K."/>
            <person name="Hume D.A."/>
            <person name="Talbot R."/>
            <person name="Chow W."/>
            <person name="Howe K."/>
            <person name="Schwartz A.S."/>
            <person name="Watson M."/>
            <person name="Archibald A.L."/>
            <person name="Phillippy A.M."/>
            <person name="Smith T.P.L."/>
        </authorList>
    </citation>
    <scope>NUCLEOTIDE SEQUENCE [LARGE SCALE GENOMIC DNA]</scope>
</reference>
<organism evidence="3 4">
    <name type="scientific">Sus scrofa</name>
    <name type="common">Pig</name>
    <dbReference type="NCBI Taxonomy" id="9823"/>
    <lineage>
        <taxon>Eukaryota</taxon>
        <taxon>Metazoa</taxon>
        <taxon>Chordata</taxon>
        <taxon>Craniata</taxon>
        <taxon>Vertebrata</taxon>
        <taxon>Euteleostomi</taxon>
        <taxon>Mammalia</taxon>
        <taxon>Eutheria</taxon>
        <taxon>Laurasiatheria</taxon>
        <taxon>Artiodactyla</taxon>
        <taxon>Suina</taxon>
        <taxon>Suidae</taxon>
        <taxon>Sus</taxon>
    </lineage>
</organism>
<keyword evidence="2" id="KW-0812">Transmembrane</keyword>
<accession>A0A4X1U0Q3</accession>
<feature type="transmembrane region" description="Helical" evidence="2">
    <location>
        <begin position="120"/>
        <end position="141"/>
    </location>
</feature>
<sequence length="309" mass="33508">MEEVKVARSGTHMLGRAGNGGSQFLTQQLPLLRRPEGAEMVGVGPAGGGTKTLGPLDVCLRHPGIWEDRAASGTGLRMPSRRAWLQTQMPPTPEQPSGPMEEPLALAASSWPPLPCGPCVPIMLVLAALAAVFLLTTAVLAERLFRRSLRPDPGTLAPTLVWRPGGELWIEPTGTPRERSEDWYGSSVPLLMDRAPDPPTLGGTLEARATAPPAPNSPRNSLVPQTPPQAPARSTFWRPQVWEERPHAPGLVSWAEPEQRPEASGYLGSPQARRQRPGSPDPEWGLQPRVTLEEISAFWRREGRTSVGF</sequence>
<reference evidence="3" key="2">
    <citation type="submission" date="2025-05" db="UniProtKB">
        <authorList>
            <consortium name="Ensembl"/>
        </authorList>
    </citation>
    <scope>IDENTIFICATION</scope>
</reference>
<name>A0A4X1U0Q3_PIG</name>
<dbReference type="Proteomes" id="UP000694727">
    <property type="component" value="Unplaced"/>
</dbReference>
<dbReference type="Ensembl" id="ENSSSCT00050101331.1">
    <property type="protein sequence ID" value="ENSSSCP00050044064.1"/>
    <property type="gene ID" value="ENSSSCG00050074053.1"/>
</dbReference>
<dbReference type="PANTHER" id="PTHR36134:SF1">
    <property type="entry name" value="TRANSMEMBRANE PROTEIN C16ORF54"/>
    <property type="match status" value="1"/>
</dbReference>
<evidence type="ECO:0000256" key="2">
    <source>
        <dbReference type="SAM" id="Phobius"/>
    </source>
</evidence>
<dbReference type="InterPro" id="IPR031499">
    <property type="entry name" value="DUF4689"/>
</dbReference>
<dbReference type="Ensembl" id="ENSSSCT00040046652.1">
    <property type="protein sequence ID" value="ENSSSCP00040019554.1"/>
    <property type="gene ID" value="ENSSSCG00040034690.1"/>
</dbReference>
<dbReference type="Proteomes" id="UP000314985">
    <property type="component" value="Chromosome 3"/>
</dbReference>
<evidence type="ECO:0000313" key="4">
    <source>
        <dbReference type="Proteomes" id="UP000314985"/>
    </source>
</evidence>
<evidence type="ECO:0000313" key="3">
    <source>
        <dbReference type="Ensembl" id="ENSSSCP00070021273.1"/>
    </source>
</evidence>